<keyword evidence="1" id="KW-0012">Acyltransferase</keyword>
<keyword evidence="1" id="KW-0808">Transferase</keyword>
<protein>
    <submittedName>
        <fullName evidence="1">Ribosomal N-acetyltransferase YdaF</fullName>
        <ecNumber evidence="1">2.3.1.-</ecNumber>
    </submittedName>
</protein>
<dbReference type="EMBL" id="CABVMM010000034">
    <property type="protein sequence ID" value="VVV02581.1"/>
    <property type="molecule type" value="Genomic_DNA"/>
</dbReference>
<evidence type="ECO:0000313" key="2">
    <source>
        <dbReference type="Proteomes" id="UP000356253"/>
    </source>
</evidence>
<evidence type="ECO:0000313" key="1">
    <source>
        <dbReference type="EMBL" id="VVV02581.1"/>
    </source>
</evidence>
<name>A0AC61YDJ8_9FLAO</name>
<comment type="caution">
    <text evidence="1">The sequence shown here is derived from an EMBL/GenBank/DDBJ whole genome shotgun (WGS) entry which is preliminary data.</text>
</comment>
<organism evidence="1 2">
    <name type="scientific">Mesonia oceanica</name>
    <dbReference type="NCBI Taxonomy" id="2687242"/>
    <lineage>
        <taxon>Bacteria</taxon>
        <taxon>Pseudomonadati</taxon>
        <taxon>Bacteroidota</taxon>
        <taxon>Flavobacteriia</taxon>
        <taxon>Flavobacteriales</taxon>
        <taxon>Flavobacteriaceae</taxon>
        <taxon>Mesonia</taxon>
    </lineage>
</organism>
<dbReference type="EC" id="2.3.1.-" evidence="1"/>
<keyword evidence="2" id="KW-1185">Reference proteome</keyword>
<gene>
    <name evidence="1" type="primary">ydaF_4</name>
    <name evidence="1" type="ORF">FVB9532_03888</name>
</gene>
<sequence>MKTENFPEITTQRLLLRQLKTSDWEMISYLRSDKKVNEFIKRTSAESKEKALAFIARIHTAFKDQKSYYWVITAPPTSEMIGSICLWNFSEDRQKAEVGYDLSPQFQGKGMMTEALQNVLNFGFHQLHLQTIEAYTHHQNKNSKKLLETNGFELVKGKIDKDNLDNIIYRIKK</sequence>
<accession>A0AC61YDJ8</accession>
<reference evidence="1" key="1">
    <citation type="submission" date="2019-09" db="EMBL/GenBank/DDBJ databases">
        <authorList>
            <person name="Rodrigo-Torres L."/>
            <person name="Arahal R. D."/>
            <person name="Lucena T."/>
        </authorList>
    </citation>
    <scope>NUCLEOTIDE SEQUENCE</scope>
    <source>
        <strain evidence="1">ISS653</strain>
    </source>
</reference>
<proteinExistence type="predicted"/>
<dbReference type="Proteomes" id="UP000356253">
    <property type="component" value="Unassembled WGS sequence"/>
</dbReference>